<organism evidence="1 2">
    <name type="scientific">Riccia fluitans</name>
    <dbReference type="NCBI Taxonomy" id="41844"/>
    <lineage>
        <taxon>Eukaryota</taxon>
        <taxon>Viridiplantae</taxon>
        <taxon>Streptophyta</taxon>
        <taxon>Embryophyta</taxon>
        <taxon>Marchantiophyta</taxon>
        <taxon>Marchantiopsida</taxon>
        <taxon>Marchantiidae</taxon>
        <taxon>Marchantiales</taxon>
        <taxon>Ricciaceae</taxon>
        <taxon>Riccia</taxon>
    </lineage>
</organism>
<sequence length="104" mass="11808">MNERAAGLQLSRRCLLDWRRSRKILDTFCCLKVLLLLVYLLQVTWELAEDLTPGQPSNSGRNELQMQISGNLLEILITVCRPPHWSLQAAPTAVQKKRNLAAPL</sequence>
<dbReference type="Proteomes" id="UP001605036">
    <property type="component" value="Unassembled WGS sequence"/>
</dbReference>
<keyword evidence="2" id="KW-1185">Reference proteome</keyword>
<dbReference type="EMBL" id="JBHFFA010000002">
    <property type="protein sequence ID" value="KAL2643563.1"/>
    <property type="molecule type" value="Genomic_DNA"/>
</dbReference>
<accession>A0ABD1Z7Z2</accession>
<protein>
    <submittedName>
        <fullName evidence="1">Uncharacterized protein</fullName>
    </submittedName>
</protein>
<reference evidence="1 2" key="1">
    <citation type="submission" date="2024-09" db="EMBL/GenBank/DDBJ databases">
        <title>Chromosome-scale assembly of Riccia fluitans.</title>
        <authorList>
            <person name="Paukszto L."/>
            <person name="Sawicki J."/>
            <person name="Karawczyk K."/>
            <person name="Piernik-Szablinska J."/>
            <person name="Szczecinska M."/>
            <person name="Mazdziarz M."/>
        </authorList>
    </citation>
    <scope>NUCLEOTIDE SEQUENCE [LARGE SCALE GENOMIC DNA]</scope>
    <source>
        <strain evidence="1">Rf_01</strain>
        <tissue evidence="1">Aerial parts of the thallus</tissue>
    </source>
</reference>
<name>A0ABD1Z7Z2_9MARC</name>
<proteinExistence type="predicted"/>
<gene>
    <name evidence="1" type="ORF">R1flu_011150</name>
</gene>
<comment type="caution">
    <text evidence="1">The sequence shown here is derived from an EMBL/GenBank/DDBJ whole genome shotgun (WGS) entry which is preliminary data.</text>
</comment>
<evidence type="ECO:0000313" key="2">
    <source>
        <dbReference type="Proteomes" id="UP001605036"/>
    </source>
</evidence>
<evidence type="ECO:0000313" key="1">
    <source>
        <dbReference type="EMBL" id="KAL2643563.1"/>
    </source>
</evidence>
<dbReference type="AlphaFoldDB" id="A0ABD1Z7Z2"/>